<evidence type="ECO:0000313" key="3">
    <source>
        <dbReference type="EMBL" id="KAF2399408.1"/>
    </source>
</evidence>
<feature type="domain" description="Myb-like" evidence="1">
    <location>
        <begin position="1"/>
        <end position="43"/>
    </location>
</feature>
<dbReference type="EMBL" id="ML996697">
    <property type="protein sequence ID" value="KAF2399408.1"/>
    <property type="molecule type" value="Genomic_DNA"/>
</dbReference>
<dbReference type="Pfam" id="PF13921">
    <property type="entry name" value="Myb_DNA-bind_6"/>
    <property type="match status" value="1"/>
</dbReference>
<evidence type="ECO:0000259" key="2">
    <source>
        <dbReference type="PROSITE" id="PS51294"/>
    </source>
</evidence>
<dbReference type="Proteomes" id="UP000799640">
    <property type="component" value="Unassembled WGS sequence"/>
</dbReference>
<dbReference type="PANTHER" id="PTHR23246">
    <property type="entry name" value="NEW-GLUE PROTEIN"/>
    <property type="match status" value="1"/>
</dbReference>
<accession>A0A6G1HTM4</accession>
<dbReference type="Gene3D" id="1.10.10.60">
    <property type="entry name" value="Homeodomain-like"/>
    <property type="match status" value="1"/>
</dbReference>
<evidence type="ECO:0000313" key="4">
    <source>
        <dbReference type="Proteomes" id="UP000799640"/>
    </source>
</evidence>
<dbReference type="InterPro" id="IPR009057">
    <property type="entry name" value="Homeodomain-like_sf"/>
</dbReference>
<dbReference type="InterPro" id="IPR053095">
    <property type="entry name" value="Actin-binding/GATA_Znf"/>
</dbReference>
<feature type="non-terminal residue" evidence="3">
    <location>
        <position position="113"/>
    </location>
</feature>
<gene>
    <name evidence="3" type="ORF">EJ06DRAFT_467842</name>
</gene>
<reference evidence="3" key="1">
    <citation type="journal article" date="2020" name="Stud. Mycol.">
        <title>101 Dothideomycetes genomes: a test case for predicting lifestyles and emergence of pathogens.</title>
        <authorList>
            <person name="Haridas S."/>
            <person name="Albert R."/>
            <person name="Binder M."/>
            <person name="Bloem J."/>
            <person name="Labutti K."/>
            <person name="Salamov A."/>
            <person name="Andreopoulos B."/>
            <person name="Baker S."/>
            <person name="Barry K."/>
            <person name="Bills G."/>
            <person name="Bluhm B."/>
            <person name="Cannon C."/>
            <person name="Castanera R."/>
            <person name="Culley D."/>
            <person name="Daum C."/>
            <person name="Ezra D."/>
            <person name="Gonzalez J."/>
            <person name="Henrissat B."/>
            <person name="Kuo A."/>
            <person name="Liang C."/>
            <person name="Lipzen A."/>
            <person name="Lutzoni F."/>
            <person name="Magnuson J."/>
            <person name="Mondo S."/>
            <person name="Nolan M."/>
            <person name="Ohm R."/>
            <person name="Pangilinan J."/>
            <person name="Park H.-J."/>
            <person name="Ramirez L."/>
            <person name="Alfaro M."/>
            <person name="Sun H."/>
            <person name="Tritt A."/>
            <person name="Yoshinaga Y."/>
            <person name="Zwiers L.-H."/>
            <person name="Turgeon B."/>
            <person name="Goodwin S."/>
            <person name="Spatafora J."/>
            <person name="Crous P."/>
            <person name="Grigoriev I."/>
        </authorList>
    </citation>
    <scope>NUCLEOTIDE SEQUENCE</scope>
    <source>
        <strain evidence="3">CBS 262.69</strain>
    </source>
</reference>
<proteinExistence type="predicted"/>
<name>A0A6G1HTM4_9PEZI</name>
<feature type="non-terminal residue" evidence="3">
    <location>
        <position position="1"/>
    </location>
</feature>
<organism evidence="3 4">
    <name type="scientific">Trichodelitschia bisporula</name>
    <dbReference type="NCBI Taxonomy" id="703511"/>
    <lineage>
        <taxon>Eukaryota</taxon>
        <taxon>Fungi</taxon>
        <taxon>Dikarya</taxon>
        <taxon>Ascomycota</taxon>
        <taxon>Pezizomycotina</taxon>
        <taxon>Dothideomycetes</taxon>
        <taxon>Dothideomycetes incertae sedis</taxon>
        <taxon>Phaeotrichales</taxon>
        <taxon>Phaeotrichaceae</taxon>
        <taxon>Trichodelitschia</taxon>
    </lineage>
</organism>
<dbReference type="InterPro" id="IPR001005">
    <property type="entry name" value="SANT/Myb"/>
</dbReference>
<dbReference type="CDD" id="cd00167">
    <property type="entry name" value="SANT"/>
    <property type="match status" value="1"/>
</dbReference>
<evidence type="ECO:0000259" key="1">
    <source>
        <dbReference type="PROSITE" id="PS50090"/>
    </source>
</evidence>
<dbReference type="OrthoDB" id="4151352at2759"/>
<dbReference type="InterPro" id="IPR017930">
    <property type="entry name" value="Myb_dom"/>
</dbReference>
<dbReference type="PANTHER" id="PTHR23246:SF13">
    <property type="entry name" value="GH12359P"/>
    <property type="match status" value="1"/>
</dbReference>
<feature type="domain" description="HTH myb-type" evidence="2">
    <location>
        <begin position="1"/>
        <end position="47"/>
    </location>
</feature>
<dbReference type="PROSITE" id="PS51294">
    <property type="entry name" value="HTH_MYB"/>
    <property type="match status" value="1"/>
</dbReference>
<dbReference type="PROSITE" id="PS50090">
    <property type="entry name" value="MYB_LIKE"/>
    <property type="match status" value="1"/>
</dbReference>
<dbReference type="AlphaFoldDB" id="A0A6G1HTM4"/>
<dbReference type="SUPFAM" id="SSF46689">
    <property type="entry name" value="Homeodomain-like"/>
    <property type="match status" value="1"/>
</dbReference>
<sequence length="113" mass="13179">WTPDDDEILMAARAKGLNWQPIAAAHFPSKTANACRKRHERLMERRNAEDWDGVKLDTLAREYMAVRREMWSVLADRVGEKWQTIEAKCMEKGLKNIQAAHRSAQRKERGMDE</sequence>
<protein>
    <submittedName>
        <fullName evidence="3">Uncharacterized protein</fullName>
    </submittedName>
</protein>
<keyword evidence="4" id="KW-1185">Reference proteome</keyword>